<dbReference type="SMART" id="SM00327">
    <property type="entry name" value="VWA"/>
    <property type="match status" value="1"/>
</dbReference>
<evidence type="ECO:0000313" key="4">
    <source>
        <dbReference type="Proteomes" id="UP000664277"/>
    </source>
</evidence>
<dbReference type="Proteomes" id="UP000664277">
    <property type="component" value="Unassembled WGS sequence"/>
</dbReference>
<protein>
    <submittedName>
        <fullName evidence="3">TadE/TadG family protein</fullName>
    </submittedName>
</protein>
<dbReference type="InterPro" id="IPR028087">
    <property type="entry name" value="Tad_N"/>
</dbReference>
<sequence length="597" mass="63488">MHDREFEKLKAFRRDPRGQGLLSLMMLFALIIFPMFAVLGFEFGRLYLAKQELQSASDAAALTGTATLASSDNTNPTQAHLDAIESALKIFKANTALGVPFTSATVVASKAALTCNVGESKLFFEFLNPVTYAVEPLSSPNGKVVKITASTGSELAFGKFLGIKSWGVNAVSTSAVPKLDMVVCFDVSGSMDDQTPVTFVKRVWDETLGTGKIVYKDVVGVNGVMKGKIYDIMKPGAMGTSLNAVQPQLLTDAYYNSKAYFSEYLASYYGTKGLRSNSVYPEAGAPPGNCPPGTAFTFDGFRCFTDEVVNIDGKDFFGGFVYDGYSFPDVATLVEASRGNLENDVVFKSSRAYTSVSVTPRPGYQKAYFEAAAKQIRPLIDAKDAVLTMNQILNTDADTHFGFAAFDSEVGTAPNSTVDWHNIDDAAPYGAIQPFPLPRVVISKIAGTTQFNEVNTSIKSCVAMGATNIGAAIHAATQDLKTNARQGSVKAIILFTDGQPTAPGGPLDADPKANARKAAVAARDAGIAIYTVGLAQNAAIIPDQKAILNDDNPDPTTGGIAAIAGNGGTFNLVTDATQLRTTFAKIARRLVKLVSNR</sequence>
<name>A0A8J7P6X4_9BACT</name>
<dbReference type="Pfam" id="PF13400">
    <property type="entry name" value="Tad"/>
    <property type="match status" value="1"/>
</dbReference>
<dbReference type="Gene3D" id="3.40.50.410">
    <property type="entry name" value="von Willebrand factor, type A domain"/>
    <property type="match status" value="1"/>
</dbReference>
<dbReference type="CDD" id="cd00198">
    <property type="entry name" value="vWFA"/>
    <property type="match status" value="1"/>
</dbReference>
<dbReference type="Pfam" id="PF00092">
    <property type="entry name" value="VWA"/>
    <property type="match status" value="1"/>
</dbReference>
<evidence type="ECO:0000313" key="3">
    <source>
        <dbReference type="EMBL" id="MBN8659116.1"/>
    </source>
</evidence>
<gene>
    <name evidence="3" type="ORF">J0M35_02055</name>
</gene>
<reference evidence="3" key="1">
    <citation type="submission" date="2021-02" db="EMBL/GenBank/DDBJ databases">
        <title>Genome-Resolved Metagenomics of a Microbial Community Performing Photosynthetic Biological Nutrient Removal.</title>
        <authorList>
            <person name="Mcdaniel E.A."/>
        </authorList>
    </citation>
    <scope>NUCLEOTIDE SEQUENCE</scope>
    <source>
        <strain evidence="3">UWPOB_OBS1</strain>
    </source>
</reference>
<feature type="domain" description="VWFA" evidence="2">
    <location>
        <begin position="329"/>
        <end position="586"/>
    </location>
</feature>
<proteinExistence type="predicted"/>
<keyword evidence="1" id="KW-1133">Transmembrane helix</keyword>
<accession>A0A8J7P6X4</accession>
<dbReference type="PROSITE" id="PS50234">
    <property type="entry name" value="VWFA"/>
    <property type="match status" value="1"/>
</dbReference>
<feature type="transmembrane region" description="Helical" evidence="1">
    <location>
        <begin position="21"/>
        <end position="41"/>
    </location>
</feature>
<dbReference type="InterPro" id="IPR036465">
    <property type="entry name" value="vWFA_dom_sf"/>
</dbReference>
<organism evidence="3 4">
    <name type="scientific">Candidatus Obscuribacter phosphatis</name>
    <dbReference type="NCBI Taxonomy" id="1906157"/>
    <lineage>
        <taxon>Bacteria</taxon>
        <taxon>Bacillati</taxon>
        <taxon>Candidatus Melainabacteria</taxon>
        <taxon>Candidatus Obscuribacterales</taxon>
        <taxon>Candidatus Obscuribacteraceae</taxon>
        <taxon>Candidatus Obscuribacter</taxon>
    </lineage>
</organism>
<comment type="caution">
    <text evidence="3">The sequence shown here is derived from an EMBL/GenBank/DDBJ whole genome shotgun (WGS) entry which is preliminary data.</text>
</comment>
<keyword evidence="1" id="KW-0812">Transmembrane</keyword>
<dbReference type="InterPro" id="IPR002035">
    <property type="entry name" value="VWF_A"/>
</dbReference>
<dbReference type="SUPFAM" id="SSF53300">
    <property type="entry name" value="vWA-like"/>
    <property type="match status" value="1"/>
</dbReference>
<keyword evidence="1" id="KW-0472">Membrane</keyword>
<dbReference type="AlphaFoldDB" id="A0A8J7P6X4"/>
<evidence type="ECO:0000256" key="1">
    <source>
        <dbReference type="SAM" id="Phobius"/>
    </source>
</evidence>
<dbReference type="EMBL" id="JAFLCK010000002">
    <property type="protein sequence ID" value="MBN8659116.1"/>
    <property type="molecule type" value="Genomic_DNA"/>
</dbReference>
<evidence type="ECO:0000259" key="2">
    <source>
        <dbReference type="PROSITE" id="PS50234"/>
    </source>
</evidence>